<reference evidence="8" key="1">
    <citation type="submission" date="2021-08" db="EMBL/GenBank/DDBJ databases">
        <title>WGS assembly of Ceratopteris richardii.</title>
        <authorList>
            <person name="Marchant D.B."/>
            <person name="Chen G."/>
            <person name="Jenkins J."/>
            <person name="Shu S."/>
            <person name="Leebens-Mack J."/>
            <person name="Grimwood J."/>
            <person name="Schmutz J."/>
            <person name="Soltis P."/>
            <person name="Soltis D."/>
            <person name="Chen Z.-H."/>
        </authorList>
    </citation>
    <scope>NUCLEOTIDE SEQUENCE</scope>
    <source>
        <strain evidence="8">Whitten #5841</strain>
        <tissue evidence="8">Leaf</tissue>
    </source>
</reference>
<name>A0A8T2U663_CERRI</name>
<dbReference type="Pfam" id="PF03106">
    <property type="entry name" value="WRKY"/>
    <property type="match status" value="1"/>
</dbReference>
<dbReference type="InterPro" id="IPR044810">
    <property type="entry name" value="WRKY_plant"/>
</dbReference>
<dbReference type="GO" id="GO:0000976">
    <property type="term" value="F:transcription cis-regulatory region binding"/>
    <property type="evidence" value="ECO:0007669"/>
    <property type="project" value="TreeGrafter"/>
</dbReference>
<keyword evidence="2" id="KW-0805">Transcription regulation</keyword>
<evidence type="ECO:0000313" key="9">
    <source>
        <dbReference type="Proteomes" id="UP000825935"/>
    </source>
</evidence>
<sequence length="333" mass="35813">MERSHGGLDQSVLNAGSATLPHPTHLQVSPGLHSVLGVRPSSTLASMQLSYPAAISVDRIKRDDVGSDAPAVLSLPIQTAERTRLLYAGGESMRPYPALAGFHELTGNRSVVPRPVPSQLPACNIIDFVSASNAFTFLMAQADAPPLCASSPLPLVSPGKLRTCEQVPHRSVEDGPISESCSKSMGPSSPSKLRNNQIVLHTENPNISSLKTDIGPLADKLGECTSGSLPPPKLCTDDVSDYPCSDSPISLDSPDKQDAIISSEEVSGTHRHEKTHMQSSYKRRKTQQKRVVFVPVGDVKQMKGETPPSDSWAWRKYGQKPIKGSPYPRLLSL</sequence>
<dbReference type="OrthoDB" id="773436at2759"/>
<dbReference type="GO" id="GO:0005634">
    <property type="term" value="C:nucleus"/>
    <property type="evidence" value="ECO:0007669"/>
    <property type="project" value="UniProtKB-SubCell"/>
</dbReference>
<dbReference type="PANTHER" id="PTHR32096:SF18">
    <property type="entry name" value="DISEASE RESISTANCE PROTEIN RRS1B-RELATED"/>
    <property type="match status" value="1"/>
</dbReference>
<evidence type="ECO:0000256" key="4">
    <source>
        <dbReference type="ARBA" id="ARBA00023163"/>
    </source>
</evidence>
<feature type="region of interest" description="Disordered" evidence="6">
    <location>
        <begin position="1"/>
        <end position="25"/>
    </location>
</feature>
<keyword evidence="9" id="KW-1185">Reference proteome</keyword>
<evidence type="ECO:0000256" key="1">
    <source>
        <dbReference type="ARBA" id="ARBA00004123"/>
    </source>
</evidence>
<feature type="domain" description="WRKY" evidence="7">
    <location>
        <begin position="309"/>
        <end position="329"/>
    </location>
</feature>
<comment type="caution">
    <text evidence="8">The sequence shown here is derived from an EMBL/GenBank/DDBJ whole genome shotgun (WGS) entry which is preliminary data.</text>
</comment>
<dbReference type="AlphaFoldDB" id="A0A8T2U663"/>
<evidence type="ECO:0000256" key="3">
    <source>
        <dbReference type="ARBA" id="ARBA00023125"/>
    </source>
</evidence>
<accession>A0A8T2U663</accession>
<keyword evidence="3" id="KW-0238">DNA-binding</keyword>
<feature type="region of interest" description="Disordered" evidence="6">
    <location>
        <begin position="262"/>
        <end position="333"/>
    </location>
</feature>
<evidence type="ECO:0000256" key="6">
    <source>
        <dbReference type="SAM" id="MobiDB-lite"/>
    </source>
</evidence>
<dbReference type="Gene3D" id="2.20.25.80">
    <property type="entry name" value="WRKY domain"/>
    <property type="match status" value="1"/>
</dbReference>
<evidence type="ECO:0000313" key="8">
    <source>
        <dbReference type="EMBL" id="KAH7428904.1"/>
    </source>
</evidence>
<keyword evidence="4" id="KW-0804">Transcription</keyword>
<comment type="subcellular location">
    <subcellularLocation>
        <location evidence="1">Nucleus</location>
    </subcellularLocation>
</comment>
<protein>
    <recommendedName>
        <fullName evidence="7">WRKY domain-containing protein</fullName>
    </recommendedName>
</protein>
<evidence type="ECO:0000259" key="7">
    <source>
        <dbReference type="PROSITE" id="PS50811"/>
    </source>
</evidence>
<evidence type="ECO:0000256" key="5">
    <source>
        <dbReference type="ARBA" id="ARBA00023242"/>
    </source>
</evidence>
<dbReference type="PANTHER" id="PTHR32096">
    <property type="entry name" value="WRKY TRANSCRIPTION FACTOR 30-RELATED-RELATED"/>
    <property type="match status" value="1"/>
</dbReference>
<keyword evidence="5" id="KW-0539">Nucleus</keyword>
<evidence type="ECO:0000256" key="2">
    <source>
        <dbReference type="ARBA" id="ARBA00023015"/>
    </source>
</evidence>
<gene>
    <name evidence="8" type="ORF">KP509_09G022900</name>
</gene>
<organism evidence="8 9">
    <name type="scientific">Ceratopteris richardii</name>
    <name type="common">Triangle waterfern</name>
    <dbReference type="NCBI Taxonomy" id="49495"/>
    <lineage>
        <taxon>Eukaryota</taxon>
        <taxon>Viridiplantae</taxon>
        <taxon>Streptophyta</taxon>
        <taxon>Embryophyta</taxon>
        <taxon>Tracheophyta</taxon>
        <taxon>Polypodiopsida</taxon>
        <taxon>Polypodiidae</taxon>
        <taxon>Polypodiales</taxon>
        <taxon>Pteridineae</taxon>
        <taxon>Pteridaceae</taxon>
        <taxon>Parkerioideae</taxon>
        <taxon>Ceratopteris</taxon>
    </lineage>
</organism>
<feature type="compositionally biased region" description="Low complexity" evidence="6">
    <location>
        <begin position="178"/>
        <end position="192"/>
    </location>
</feature>
<proteinExistence type="predicted"/>
<dbReference type="Proteomes" id="UP000825935">
    <property type="component" value="Chromosome 9"/>
</dbReference>
<dbReference type="EMBL" id="CM035414">
    <property type="protein sequence ID" value="KAH7428904.1"/>
    <property type="molecule type" value="Genomic_DNA"/>
</dbReference>
<feature type="region of interest" description="Disordered" evidence="6">
    <location>
        <begin position="171"/>
        <end position="192"/>
    </location>
</feature>
<dbReference type="SUPFAM" id="SSF118290">
    <property type="entry name" value="WRKY DNA-binding domain"/>
    <property type="match status" value="1"/>
</dbReference>
<dbReference type="GO" id="GO:0003700">
    <property type="term" value="F:DNA-binding transcription factor activity"/>
    <property type="evidence" value="ECO:0007669"/>
    <property type="project" value="InterPro"/>
</dbReference>
<dbReference type="InterPro" id="IPR036576">
    <property type="entry name" value="WRKY_dom_sf"/>
</dbReference>
<dbReference type="InterPro" id="IPR003657">
    <property type="entry name" value="WRKY_dom"/>
</dbReference>
<dbReference type="PROSITE" id="PS50811">
    <property type="entry name" value="WRKY"/>
    <property type="match status" value="1"/>
</dbReference>